<gene>
    <name evidence="1" type="ORF">GcM1_229024</name>
</gene>
<reference evidence="1 2" key="1">
    <citation type="journal article" date="2018" name="BMC Genomics">
        <title>Comparative genome analyses reveal sequence features reflecting distinct modes of host-adaptation between dicot and monocot powdery mildew.</title>
        <authorList>
            <person name="Wu Y."/>
            <person name="Ma X."/>
            <person name="Pan Z."/>
            <person name="Kale S.D."/>
            <person name="Song Y."/>
            <person name="King H."/>
            <person name="Zhang Q."/>
            <person name="Presley C."/>
            <person name="Deng X."/>
            <person name="Wei C.I."/>
            <person name="Xiao S."/>
        </authorList>
    </citation>
    <scope>NUCLEOTIDE SEQUENCE [LARGE SCALE GENOMIC DNA]</scope>
    <source>
        <strain evidence="1">UMSG1</strain>
    </source>
</reference>
<proteinExistence type="predicted"/>
<evidence type="ECO:0000313" key="2">
    <source>
        <dbReference type="Proteomes" id="UP000285326"/>
    </source>
</evidence>
<accession>A0A420INJ2</accession>
<sequence>MELFQVSPELSKAFRMLSTRVNETKVKEKTEEELQMSKRREPSIISESEVLYGKEAGSPYVSGDKTFRVPVEVKTKKDGKPVRVSLPKNLAQADRGSDMIIVTVGFLEKSGLLYKTLSDRGFIGLTMNVADGTSARFTHYSQFEIGVLGVWRKVEVFVRPFSKRNSGEVHLLLGLPLLHTV</sequence>
<organism evidence="1 2">
    <name type="scientific">Golovinomyces cichoracearum</name>
    <dbReference type="NCBI Taxonomy" id="62708"/>
    <lineage>
        <taxon>Eukaryota</taxon>
        <taxon>Fungi</taxon>
        <taxon>Dikarya</taxon>
        <taxon>Ascomycota</taxon>
        <taxon>Pezizomycotina</taxon>
        <taxon>Leotiomycetes</taxon>
        <taxon>Erysiphales</taxon>
        <taxon>Erysiphaceae</taxon>
        <taxon>Golovinomyces</taxon>
    </lineage>
</organism>
<dbReference type="EMBL" id="MCBS01022973">
    <property type="protein sequence ID" value="RKF76093.1"/>
    <property type="molecule type" value="Genomic_DNA"/>
</dbReference>
<protein>
    <submittedName>
        <fullName evidence="1">Uncharacterized protein</fullName>
    </submittedName>
</protein>
<evidence type="ECO:0000313" key="1">
    <source>
        <dbReference type="EMBL" id="RKF76093.1"/>
    </source>
</evidence>
<name>A0A420INJ2_9PEZI</name>
<dbReference type="AlphaFoldDB" id="A0A420INJ2"/>
<comment type="caution">
    <text evidence="1">The sequence shown here is derived from an EMBL/GenBank/DDBJ whole genome shotgun (WGS) entry which is preliminary data.</text>
</comment>
<dbReference type="Proteomes" id="UP000285326">
    <property type="component" value="Unassembled WGS sequence"/>
</dbReference>